<accession>A0A4Y7SA21</accession>
<reference evidence="2 3" key="1">
    <citation type="journal article" date="2019" name="Nat. Ecol. Evol.">
        <title>Megaphylogeny resolves global patterns of mushroom evolution.</title>
        <authorList>
            <person name="Varga T."/>
            <person name="Krizsan K."/>
            <person name="Foldi C."/>
            <person name="Dima B."/>
            <person name="Sanchez-Garcia M."/>
            <person name="Sanchez-Ramirez S."/>
            <person name="Szollosi G.J."/>
            <person name="Szarkandi J.G."/>
            <person name="Papp V."/>
            <person name="Albert L."/>
            <person name="Andreopoulos W."/>
            <person name="Angelini C."/>
            <person name="Antonin V."/>
            <person name="Barry K.W."/>
            <person name="Bougher N.L."/>
            <person name="Buchanan P."/>
            <person name="Buyck B."/>
            <person name="Bense V."/>
            <person name="Catcheside P."/>
            <person name="Chovatia M."/>
            <person name="Cooper J."/>
            <person name="Damon W."/>
            <person name="Desjardin D."/>
            <person name="Finy P."/>
            <person name="Geml J."/>
            <person name="Haridas S."/>
            <person name="Hughes K."/>
            <person name="Justo A."/>
            <person name="Karasinski D."/>
            <person name="Kautmanova I."/>
            <person name="Kiss B."/>
            <person name="Kocsube S."/>
            <person name="Kotiranta H."/>
            <person name="LaButti K.M."/>
            <person name="Lechner B.E."/>
            <person name="Liimatainen K."/>
            <person name="Lipzen A."/>
            <person name="Lukacs Z."/>
            <person name="Mihaltcheva S."/>
            <person name="Morgado L.N."/>
            <person name="Niskanen T."/>
            <person name="Noordeloos M.E."/>
            <person name="Ohm R.A."/>
            <person name="Ortiz-Santana B."/>
            <person name="Ovrebo C."/>
            <person name="Racz N."/>
            <person name="Riley R."/>
            <person name="Savchenko A."/>
            <person name="Shiryaev A."/>
            <person name="Soop K."/>
            <person name="Spirin V."/>
            <person name="Szebenyi C."/>
            <person name="Tomsovsky M."/>
            <person name="Tulloss R.E."/>
            <person name="Uehling J."/>
            <person name="Grigoriev I.V."/>
            <person name="Vagvolgyi C."/>
            <person name="Papp T."/>
            <person name="Martin F.M."/>
            <person name="Miettinen O."/>
            <person name="Hibbett D.S."/>
            <person name="Nagy L.G."/>
        </authorList>
    </citation>
    <scope>NUCLEOTIDE SEQUENCE [LARGE SCALE GENOMIC DNA]</scope>
    <source>
        <strain evidence="2 3">FP101781</strain>
    </source>
</reference>
<comment type="caution">
    <text evidence="2">The sequence shown here is derived from an EMBL/GenBank/DDBJ whole genome shotgun (WGS) entry which is preliminary data.</text>
</comment>
<feature type="compositionally biased region" description="Gly residues" evidence="1">
    <location>
        <begin position="57"/>
        <end position="71"/>
    </location>
</feature>
<feature type="compositionally biased region" description="Basic and acidic residues" evidence="1">
    <location>
        <begin position="72"/>
        <end position="82"/>
    </location>
</feature>
<dbReference type="AlphaFoldDB" id="A0A4Y7SA21"/>
<feature type="region of interest" description="Disordered" evidence="1">
    <location>
        <begin position="233"/>
        <end position="270"/>
    </location>
</feature>
<sequence length="270" mass="30162">MCCGPEPNALPLTSRIRSTTSPFCQTWRSIPSRATLRASKERAKTTEGDSRRTVTESGGGQEECGGGGGGGERGRKLPRRHEANAVPKLFCMTGRQNQKTFREPIDSEEKGTSALLRRSLCQWPFDWSLKFAGLSLTQLPLTKIDAGSQATSPHSKFPAPNHSSQPGNHLDETRVARMQMSSTFLRAAAVPCCSIHKRWRSLETWREHHRRDKLIAVRSRVVDSRLLELQDAANPSRQAKQVYPKKAPSYRTNEKWGKRVPSSQGVTRQS</sequence>
<protein>
    <submittedName>
        <fullName evidence="2">Uncharacterized protein</fullName>
    </submittedName>
</protein>
<gene>
    <name evidence="2" type="ORF">FA13DRAFT_1719978</name>
</gene>
<evidence type="ECO:0000313" key="3">
    <source>
        <dbReference type="Proteomes" id="UP000298030"/>
    </source>
</evidence>
<keyword evidence="3" id="KW-1185">Reference proteome</keyword>
<feature type="compositionally biased region" description="Polar residues" evidence="1">
    <location>
        <begin position="261"/>
        <end position="270"/>
    </location>
</feature>
<evidence type="ECO:0000313" key="2">
    <source>
        <dbReference type="EMBL" id="TEB18397.1"/>
    </source>
</evidence>
<proteinExistence type="predicted"/>
<organism evidence="2 3">
    <name type="scientific">Coprinellus micaceus</name>
    <name type="common">Glistening ink-cap mushroom</name>
    <name type="synonym">Coprinus micaceus</name>
    <dbReference type="NCBI Taxonomy" id="71717"/>
    <lineage>
        <taxon>Eukaryota</taxon>
        <taxon>Fungi</taxon>
        <taxon>Dikarya</taxon>
        <taxon>Basidiomycota</taxon>
        <taxon>Agaricomycotina</taxon>
        <taxon>Agaricomycetes</taxon>
        <taxon>Agaricomycetidae</taxon>
        <taxon>Agaricales</taxon>
        <taxon>Agaricineae</taxon>
        <taxon>Psathyrellaceae</taxon>
        <taxon>Coprinellus</taxon>
    </lineage>
</organism>
<dbReference type="Proteomes" id="UP000298030">
    <property type="component" value="Unassembled WGS sequence"/>
</dbReference>
<feature type="region of interest" description="Disordered" evidence="1">
    <location>
        <begin position="35"/>
        <end position="82"/>
    </location>
</feature>
<evidence type="ECO:0000256" key="1">
    <source>
        <dbReference type="SAM" id="MobiDB-lite"/>
    </source>
</evidence>
<dbReference type="EMBL" id="QPFP01000258">
    <property type="protein sequence ID" value="TEB18397.1"/>
    <property type="molecule type" value="Genomic_DNA"/>
</dbReference>
<feature type="compositionally biased region" description="Basic and acidic residues" evidence="1">
    <location>
        <begin position="38"/>
        <end position="54"/>
    </location>
</feature>
<feature type="region of interest" description="Disordered" evidence="1">
    <location>
        <begin position="147"/>
        <end position="169"/>
    </location>
</feature>
<name>A0A4Y7SA21_COPMI</name>